<evidence type="ECO:0000256" key="1">
    <source>
        <dbReference type="ARBA" id="ARBA00023239"/>
    </source>
</evidence>
<evidence type="ECO:0000313" key="3">
    <source>
        <dbReference type="EMBL" id="WSE30814.1"/>
    </source>
</evidence>
<dbReference type="Pfam" id="PF04909">
    <property type="entry name" value="Amidohydro_2"/>
    <property type="match status" value="1"/>
</dbReference>
<organism evidence="3 4">
    <name type="scientific">Amycolatopsis rhabdoformis</name>
    <dbReference type="NCBI Taxonomy" id="1448059"/>
    <lineage>
        <taxon>Bacteria</taxon>
        <taxon>Bacillati</taxon>
        <taxon>Actinomycetota</taxon>
        <taxon>Actinomycetes</taxon>
        <taxon>Pseudonocardiales</taxon>
        <taxon>Pseudonocardiaceae</taxon>
        <taxon>Amycolatopsis</taxon>
    </lineage>
</organism>
<protein>
    <submittedName>
        <fullName evidence="3">Amidohydrolase family protein</fullName>
    </submittedName>
</protein>
<dbReference type="Gene3D" id="3.20.20.140">
    <property type="entry name" value="Metal-dependent hydrolases"/>
    <property type="match status" value="1"/>
</dbReference>
<name>A0ABZ1IB75_9PSEU</name>
<dbReference type="PANTHER" id="PTHR21240:SF28">
    <property type="entry name" value="ISO-OROTATE DECARBOXYLASE (EUROFUNG)"/>
    <property type="match status" value="1"/>
</dbReference>
<dbReference type="InterPro" id="IPR032465">
    <property type="entry name" value="ACMSD"/>
</dbReference>
<dbReference type="RefSeq" id="WP_326569757.1">
    <property type="nucleotide sequence ID" value="NZ_CP142149.1"/>
</dbReference>
<dbReference type="Proteomes" id="UP001330812">
    <property type="component" value="Chromosome"/>
</dbReference>
<feature type="domain" description="Amidohydrolase-related" evidence="2">
    <location>
        <begin position="3"/>
        <end position="312"/>
    </location>
</feature>
<dbReference type="SUPFAM" id="SSF51556">
    <property type="entry name" value="Metallo-dependent hydrolases"/>
    <property type="match status" value="1"/>
</dbReference>
<dbReference type="EMBL" id="CP142149">
    <property type="protein sequence ID" value="WSE30814.1"/>
    <property type="molecule type" value="Genomic_DNA"/>
</dbReference>
<sequence length="315" mass="34066">MRVDVHAHLWSQAYLDLLTRLGNDRAAEQGRLGAGTTEAELDARFEQMTTAGVDLQVLSTTPAPPHFENESAAVEAARFVNDEYARLVQEHPGRFKAFASLPLPHTDAALAELGRAVDELGFLGVAITTSVLGRTLADPAFLPVYEELDRRGSVLFVHPAGVGAASPLIGPELTWQIGAPIEDTVAVMHLIVAGIPSRFPRMKIVLPHLGGALPMLLPRIDRQNPWEAPETPELPSLAARRIFYDTVGHNHIPALRLAAETLGADRLVLGSDFPYQKGDGFTEAVTYVQRSGLPENDVTNILDRTAVDLLGLGTD</sequence>
<evidence type="ECO:0000259" key="2">
    <source>
        <dbReference type="Pfam" id="PF04909"/>
    </source>
</evidence>
<dbReference type="PANTHER" id="PTHR21240">
    <property type="entry name" value="2-AMINO-3-CARBOXYLMUCONATE-6-SEMIALDEHYDE DECARBOXYLASE"/>
    <property type="match status" value="1"/>
</dbReference>
<dbReference type="CDD" id="cd01292">
    <property type="entry name" value="metallo-dependent_hydrolases"/>
    <property type="match status" value="1"/>
</dbReference>
<gene>
    <name evidence="3" type="ORF">VSH64_01495</name>
</gene>
<reference evidence="3 4" key="1">
    <citation type="journal article" date="2015" name="Int. J. Syst. Evol. Microbiol.">
        <title>Amycolatopsis rhabdoformis sp. nov., an actinomycete isolated from a tropical forest soil.</title>
        <authorList>
            <person name="Souza W.R."/>
            <person name="Silva R.E."/>
            <person name="Goodfellow M."/>
            <person name="Busarakam K."/>
            <person name="Figueiro F.S."/>
            <person name="Ferreira D."/>
            <person name="Rodrigues-Filho E."/>
            <person name="Moraes L.A.B."/>
            <person name="Zucchi T.D."/>
        </authorList>
    </citation>
    <scope>NUCLEOTIDE SEQUENCE [LARGE SCALE GENOMIC DNA]</scope>
    <source>
        <strain evidence="3 4">NCIMB 14900</strain>
    </source>
</reference>
<evidence type="ECO:0000313" key="4">
    <source>
        <dbReference type="Proteomes" id="UP001330812"/>
    </source>
</evidence>
<keyword evidence="1" id="KW-0456">Lyase</keyword>
<keyword evidence="4" id="KW-1185">Reference proteome</keyword>
<accession>A0ABZ1IB75</accession>
<dbReference type="InterPro" id="IPR006680">
    <property type="entry name" value="Amidohydro-rel"/>
</dbReference>
<dbReference type="InterPro" id="IPR032466">
    <property type="entry name" value="Metal_Hydrolase"/>
</dbReference>
<proteinExistence type="predicted"/>